<dbReference type="PROSITE" id="PS01121">
    <property type="entry name" value="CASPASE_HIS"/>
    <property type="match status" value="1"/>
</dbReference>
<dbReference type="OrthoDB" id="6114029at2759"/>
<dbReference type="GO" id="GO:0004197">
    <property type="term" value="F:cysteine-type endopeptidase activity"/>
    <property type="evidence" value="ECO:0007669"/>
    <property type="project" value="InterPro"/>
</dbReference>
<evidence type="ECO:0000313" key="7">
    <source>
        <dbReference type="Proteomes" id="UP000050741"/>
    </source>
</evidence>
<protein>
    <submittedName>
        <fullName evidence="8">CASPASE_P20 domain-containing protein</fullName>
    </submittedName>
</protein>
<dbReference type="PROSITE" id="PS50208">
    <property type="entry name" value="CASPASE_P20"/>
    <property type="match status" value="1"/>
</dbReference>
<dbReference type="InterPro" id="IPR029030">
    <property type="entry name" value="Caspase-like_dom_sf"/>
</dbReference>
<reference evidence="7" key="2">
    <citation type="submission" date="2014-05" db="EMBL/GenBank/DDBJ databases">
        <title>The genome and life-stage specific transcriptomes of Globodera pallida elucidate key aspects of plant parasitism by a cyst nematode.</title>
        <authorList>
            <person name="Cotton J.A."/>
            <person name="Lilley C.J."/>
            <person name="Jones L.M."/>
            <person name="Kikuchi T."/>
            <person name="Reid A.J."/>
            <person name="Thorpe P."/>
            <person name="Tsai I.J."/>
            <person name="Beasley H."/>
            <person name="Blok V."/>
            <person name="Cock P.J.A."/>
            <person name="Van den Akker S.E."/>
            <person name="Holroyd N."/>
            <person name="Hunt M."/>
            <person name="Mantelin S."/>
            <person name="Naghra H."/>
            <person name="Pain A."/>
            <person name="Palomares-Rius J.E."/>
            <person name="Zarowiecki M."/>
            <person name="Berriman M."/>
            <person name="Jones J.T."/>
            <person name="Urwin P.E."/>
        </authorList>
    </citation>
    <scope>NUCLEOTIDE SEQUENCE [LARGE SCALE GENOMIC DNA]</scope>
    <source>
        <strain evidence="7">Lindley</strain>
    </source>
</reference>
<reference evidence="7" key="1">
    <citation type="submission" date="2013-12" db="EMBL/GenBank/DDBJ databases">
        <authorList>
            <person name="Aslett M."/>
        </authorList>
    </citation>
    <scope>NUCLEOTIDE SEQUENCE [LARGE SCALE GENOMIC DNA]</scope>
    <source>
        <strain evidence="7">Lindley</strain>
    </source>
</reference>
<dbReference type="SUPFAM" id="SSF52129">
    <property type="entry name" value="Caspase-like"/>
    <property type="match status" value="1"/>
</dbReference>
<proteinExistence type="inferred from homology"/>
<feature type="compositionally biased region" description="Basic and acidic residues" evidence="5">
    <location>
        <begin position="1"/>
        <end position="20"/>
    </location>
</feature>
<sequence length="214" mass="24494">MPRQDRDVSREKRGKKEAQKARSRAAVQKSDSEQETDLEDEEYDSDYSDAGLIDAVKKGIKRLVVRRAETEPPGNLVYENTSTPRGLAMIIENYEFDNLPRRDGSQADFDKMCQLLRGLGYRIGSRRNVTARDMMQFMDEFAVRPEHEAAHSAMCVVMTHGEYDLLYGTDGRTVNLHKFVAKLNSRNCPNLKGKAKIFVIQACRGRKFFFSIVF</sequence>
<dbReference type="WBParaSite" id="GPLIN_000295900">
    <property type="protein sequence ID" value="GPLIN_000295900"/>
    <property type="gene ID" value="GPLIN_000295900"/>
</dbReference>
<evidence type="ECO:0000256" key="5">
    <source>
        <dbReference type="SAM" id="MobiDB-lite"/>
    </source>
</evidence>
<dbReference type="InterPro" id="IPR001309">
    <property type="entry name" value="Pept_C14_p20"/>
</dbReference>
<feature type="compositionally biased region" description="Acidic residues" evidence="5">
    <location>
        <begin position="33"/>
        <end position="44"/>
    </location>
</feature>
<evidence type="ECO:0000313" key="8">
    <source>
        <dbReference type="WBParaSite" id="GPLIN_000295900"/>
    </source>
</evidence>
<dbReference type="GO" id="GO:0006915">
    <property type="term" value="P:apoptotic process"/>
    <property type="evidence" value="ECO:0007669"/>
    <property type="project" value="UniProtKB-KW"/>
</dbReference>
<dbReference type="Gene3D" id="3.40.50.1460">
    <property type="match status" value="1"/>
</dbReference>
<name>A0A183BQS3_GLOPA</name>
<accession>A0A183BQS3</accession>
<dbReference type="AlphaFoldDB" id="A0A183BQS3"/>
<keyword evidence="2" id="KW-0645">Protease</keyword>
<reference evidence="8" key="3">
    <citation type="submission" date="2016-06" db="UniProtKB">
        <authorList>
            <consortium name="WormBaseParasite"/>
        </authorList>
    </citation>
    <scope>IDENTIFICATION</scope>
</reference>
<dbReference type="InterPro" id="IPR016129">
    <property type="entry name" value="Caspase_his_AS"/>
</dbReference>
<dbReference type="PANTHER" id="PTHR47901:SF8">
    <property type="entry name" value="CASPASE-3"/>
    <property type="match status" value="1"/>
</dbReference>
<dbReference type="InterPro" id="IPR015917">
    <property type="entry name" value="Pept_C14A"/>
</dbReference>
<dbReference type="InterPro" id="IPR011600">
    <property type="entry name" value="Pept_C14_caspase"/>
</dbReference>
<comment type="similarity">
    <text evidence="1">Belongs to the peptidase C14A family.</text>
</comment>
<organism evidence="7 8">
    <name type="scientific">Globodera pallida</name>
    <name type="common">Potato cyst nematode worm</name>
    <name type="synonym">Heterodera pallida</name>
    <dbReference type="NCBI Taxonomy" id="36090"/>
    <lineage>
        <taxon>Eukaryota</taxon>
        <taxon>Metazoa</taxon>
        <taxon>Ecdysozoa</taxon>
        <taxon>Nematoda</taxon>
        <taxon>Chromadorea</taxon>
        <taxon>Rhabditida</taxon>
        <taxon>Tylenchina</taxon>
        <taxon>Tylenchomorpha</taxon>
        <taxon>Tylenchoidea</taxon>
        <taxon>Heteroderidae</taxon>
        <taxon>Heteroderinae</taxon>
        <taxon>Globodera</taxon>
    </lineage>
</organism>
<dbReference type="Proteomes" id="UP000050741">
    <property type="component" value="Unassembled WGS sequence"/>
</dbReference>
<dbReference type="GO" id="GO:0006508">
    <property type="term" value="P:proteolysis"/>
    <property type="evidence" value="ECO:0007669"/>
    <property type="project" value="UniProtKB-KW"/>
</dbReference>
<dbReference type="InterPro" id="IPR002398">
    <property type="entry name" value="Pept_C14"/>
</dbReference>
<evidence type="ECO:0000256" key="3">
    <source>
        <dbReference type="ARBA" id="ARBA00022703"/>
    </source>
</evidence>
<evidence type="ECO:0000256" key="4">
    <source>
        <dbReference type="ARBA" id="ARBA00022801"/>
    </source>
</evidence>
<dbReference type="Pfam" id="PF00656">
    <property type="entry name" value="Peptidase_C14"/>
    <property type="match status" value="1"/>
</dbReference>
<feature type="domain" description="Caspase family p20" evidence="6">
    <location>
        <begin position="84"/>
        <end position="207"/>
    </location>
</feature>
<keyword evidence="7" id="KW-1185">Reference proteome</keyword>
<dbReference type="SMART" id="SM00115">
    <property type="entry name" value="CASc"/>
    <property type="match status" value="1"/>
</dbReference>
<dbReference type="PRINTS" id="PR00376">
    <property type="entry name" value="IL1BCENZYME"/>
</dbReference>
<keyword evidence="4" id="KW-0378">Hydrolase</keyword>
<keyword evidence="3" id="KW-0053">Apoptosis</keyword>
<evidence type="ECO:0000259" key="6">
    <source>
        <dbReference type="PROSITE" id="PS50208"/>
    </source>
</evidence>
<feature type="region of interest" description="Disordered" evidence="5">
    <location>
        <begin position="1"/>
        <end position="44"/>
    </location>
</feature>
<evidence type="ECO:0000256" key="2">
    <source>
        <dbReference type="ARBA" id="ARBA00022670"/>
    </source>
</evidence>
<dbReference type="PANTHER" id="PTHR47901">
    <property type="entry name" value="CASPASE RECRUITMENT DOMAIN-CONTAINING PROTEIN 18"/>
    <property type="match status" value="1"/>
</dbReference>
<evidence type="ECO:0000256" key="1">
    <source>
        <dbReference type="ARBA" id="ARBA00010134"/>
    </source>
</evidence>